<dbReference type="CDD" id="cd06257">
    <property type="entry name" value="DnaJ"/>
    <property type="match status" value="1"/>
</dbReference>
<comment type="caution">
    <text evidence="3">The sequence shown here is derived from an EMBL/GenBank/DDBJ whole genome shotgun (WGS) entry which is preliminary data.</text>
</comment>
<feature type="domain" description="J" evidence="2">
    <location>
        <begin position="11"/>
        <end position="73"/>
    </location>
</feature>
<dbReference type="SMART" id="SM00271">
    <property type="entry name" value="DnaJ"/>
    <property type="match status" value="1"/>
</dbReference>
<dbReference type="OrthoDB" id="10250354at2759"/>
<dbReference type="InterPro" id="IPR036869">
    <property type="entry name" value="J_dom_sf"/>
</dbReference>
<evidence type="ECO:0000313" key="3">
    <source>
        <dbReference type="EMBL" id="KAF2436810.1"/>
    </source>
</evidence>
<dbReference type="InterPro" id="IPR001623">
    <property type="entry name" value="DnaJ_domain"/>
</dbReference>
<sequence length="330" mass="37285">MNFLNSRKTNQHYTVLDLSPGADRSQVRARHRELVAKYHPDKTFHEPQHIKDEYAAKFLEVQDAYENLIKIVESEIQPTMKSTPTTRPPSTPTTKPEPAARPPIRPYHFAGTCTVRVTTNGETIFQGSPVFHDKYPPTFRTPVSFIGNPSFQCQTRFLSTSRFTSGIPLFAAKITTFSQPVSFGGVTSALGCSPRFKGRLTWFHSTARFAGDVTKTVTFDGNVVFADEVIFGIGKVIFRGEVTFSKSVTLNANVEFVKNPIFEDNATFQGDVIFCRSAQFNRRYARTVVFNKRVHFGGEKPTPKSAPKTRFCYHEPGDGLEWLREWARKV</sequence>
<dbReference type="PROSITE" id="PS50076">
    <property type="entry name" value="DNAJ_2"/>
    <property type="match status" value="1"/>
</dbReference>
<proteinExistence type="predicted"/>
<evidence type="ECO:0000256" key="1">
    <source>
        <dbReference type="SAM" id="MobiDB-lite"/>
    </source>
</evidence>
<accession>A0A9P4P214</accession>
<feature type="region of interest" description="Disordered" evidence="1">
    <location>
        <begin position="77"/>
        <end position="105"/>
    </location>
</feature>
<dbReference type="AlphaFoldDB" id="A0A9P4P214"/>
<dbReference type="Proteomes" id="UP000800235">
    <property type="component" value="Unassembled WGS sequence"/>
</dbReference>
<reference evidence="3" key="1">
    <citation type="journal article" date="2020" name="Stud. Mycol.">
        <title>101 Dothideomycetes genomes: a test case for predicting lifestyles and emergence of pathogens.</title>
        <authorList>
            <person name="Haridas S."/>
            <person name="Albert R."/>
            <person name="Binder M."/>
            <person name="Bloem J."/>
            <person name="Labutti K."/>
            <person name="Salamov A."/>
            <person name="Andreopoulos B."/>
            <person name="Baker S."/>
            <person name="Barry K."/>
            <person name="Bills G."/>
            <person name="Bluhm B."/>
            <person name="Cannon C."/>
            <person name="Castanera R."/>
            <person name="Culley D."/>
            <person name="Daum C."/>
            <person name="Ezra D."/>
            <person name="Gonzalez J."/>
            <person name="Henrissat B."/>
            <person name="Kuo A."/>
            <person name="Liang C."/>
            <person name="Lipzen A."/>
            <person name="Lutzoni F."/>
            <person name="Magnuson J."/>
            <person name="Mondo S."/>
            <person name="Nolan M."/>
            <person name="Ohm R."/>
            <person name="Pangilinan J."/>
            <person name="Park H.-J."/>
            <person name="Ramirez L."/>
            <person name="Alfaro M."/>
            <person name="Sun H."/>
            <person name="Tritt A."/>
            <person name="Yoshinaga Y."/>
            <person name="Zwiers L.-H."/>
            <person name="Turgeon B."/>
            <person name="Goodwin S."/>
            <person name="Spatafora J."/>
            <person name="Crous P."/>
            <person name="Grigoriev I."/>
        </authorList>
    </citation>
    <scope>NUCLEOTIDE SEQUENCE</scope>
    <source>
        <strain evidence="3">CBS 130266</strain>
    </source>
</reference>
<name>A0A9P4P214_9PEZI</name>
<evidence type="ECO:0000313" key="4">
    <source>
        <dbReference type="Proteomes" id="UP000800235"/>
    </source>
</evidence>
<dbReference type="EMBL" id="MU007009">
    <property type="protein sequence ID" value="KAF2436810.1"/>
    <property type="molecule type" value="Genomic_DNA"/>
</dbReference>
<dbReference type="Pfam" id="PF00226">
    <property type="entry name" value="DnaJ"/>
    <property type="match status" value="1"/>
</dbReference>
<dbReference type="PRINTS" id="PR00625">
    <property type="entry name" value="JDOMAIN"/>
</dbReference>
<dbReference type="SUPFAM" id="SSF46565">
    <property type="entry name" value="Chaperone J-domain"/>
    <property type="match status" value="1"/>
</dbReference>
<protein>
    <recommendedName>
        <fullName evidence="2">J domain-containing protein</fullName>
    </recommendedName>
</protein>
<organism evidence="3 4">
    <name type="scientific">Tothia fuscella</name>
    <dbReference type="NCBI Taxonomy" id="1048955"/>
    <lineage>
        <taxon>Eukaryota</taxon>
        <taxon>Fungi</taxon>
        <taxon>Dikarya</taxon>
        <taxon>Ascomycota</taxon>
        <taxon>Pezizomycotina</taxon>
        <taxon>Dothideomycetes</taxon>
        <taxon>Pleosporomycetidae</taxon>
        <taxon>Venturiales</taxon>
        <taxon>Cylindrosympodiaceae</taxon>
        <taxon>Tothia</taxon>
    </lineage>
</organism>
<keyword evidence="4" id="KW-1185">Reference proteome</keyword>
<gene>
    <name evidence="3" type="ORF">EJ08DRAFT_691127</name>
</gene>
<evidence type="ECO:0000259" key="2">
    <source>
        <dbReference type="PROSITE" id="PS50076"/>
    </source>
</evidence>
<dbReference type="Gene3D" id="1.10.287.110">
    <property type="entry name" value="DnaJ domain"/>
    <property type="match status" value="1"/>
</dbReference>